<keyword evidence="5" id="KW-1185">Reference proteome</keyword>
<name>A0A9P6QQ59_9FUNG</name>
<feature type="compositionally biased region" description="Low complexity" evidence="2">
    <location>
        <begin position="448"/>
        <end position="467"/>
    </location>
</feature>
<feature type="compositionally biased region" description="Low complexity" evidence="2">
    <location>
        <begin position="403"/>
        <end position="414"/>
    </location>
</feature>
<keyword evidence="1" id="KW-0862">Zinc</keyword>
<organism evidence="4 5">
    <name type="scientific">Linnemannia gamsii</name>
    <dbReference type="NCBI Taxonomy" id="64522"/>
    <lineage>
        <taxon>Eukaryota</taxon>
        <taxon>Fungi</taxon>
        <taxon>Fungi incertae sedis</taxon>
        <taxon>Mucoromycota</taxon>
        <taxon>Mortierellomycotina</taxon>
        <taxon>Mortierellomycetes</taxon>
        <taxon>Mortierellales</taxon>
        <taxon>Mortierellaceae</taxon>
        <taxon>Linnemannia</taxon>
    </lineage>
</organism>
<dbReference type="Proteomes" id="UP000823405">
    <property type="component" value="Unassembled WGS sequence"/>
</dbReference>
<feature type="region of interest" description="Disordered" evidence="2">
    <location>
        <begin position="1"/>
        <end position="45"/>
    </location>
</feature>
<dbReference type="PROSITE" id="PS50158">
    <property type="entry name" value="ZF_CCHC"/>
    <property type="match status" value="1"/>
</dbReference>
<evidence type="ECO:0000313" key="5">
    <source>
        <dbReference type="Proteomes" id="UP000823405"/>
    </source>
</evidence>
<dbReference type="EMBL" id="JAAAIN010002555">
    <property type="protein sequence ID" value="KAG0292063.1"/>
    <property type="molecule type" value="Genomic_DNA"/>
</dbReference>
<feature type="compositionally biased region" description="Basic and acidic residues" evidence="2">
    <location>
        <begin position="525"/>
        <end position="537"/>
    </location>
</feature>
<evidence type="ECO:0000259" key="3">
    <source>
        <dbReference type="PROSITE" id="PS50158"/>
    </source>
</evidence>
<feature type="compositionally biased region" description="Pro residues" evidence="2">
    <location>
        <begin position="1"/>
        <end position="12"/>
    </location>
</feature>
<keyword evidence="1" id="KW-0863">Zinc-finger</keyword>
<dbReference type="AlphaFoldDB" id="A0A9P6QQ59"/>
<feature type="compositionally biased region" description="Acidic residues" evidence="2">
    <location>
        <begin position="510"/>
        <end position="524"/>
    </location>
</feature>
<dbReference type="GO" id="GO:0003676">
    <property type="term" value="F:nucleic acid binding"/>
    <property type="evidence" value="ECO:0007669"/>
    <property type="project" value="InterPro"/>
</dbReference>
<feature type="compositionally biased region" description="Low complexity" evidence="2">
    <location>
        <begin position="496"/>
        <end position="509"/>
    </location>
</feature>
<accession>A0A9P6QQ59</accession>
<reference evidence="4" key="1">
    <citation type="journal article" date="2020" name="Fungal Divers.">
        <title>Resolving the Mortierellaceae phylogeny through synthesis of multi-gene phylogenetics and phylogenomics.</title>
        <authorList>
            <person name="Vandepol N."/>
            <person name="Liber J."/>
            <person name="Desiro A."/>
            <person name="Na H."/>
            <person name="Kennedy M."/>
            <person name="Barry K."/>
            <person name="Grigoriev I.V."/>
            <person name="Miller A.N."/>
            <person name="O'Donnell K."/>
            <person name="Stajich J.E."/>
            <person name="Bonito G."/>
        </authorList>
    </citation>
    <scope>NUCLEOTIDE SEQUENCE</scope>
    <source>
        <strain evidence="4">NVP60</strain>
    </source>
</reference>
<dbReference type="InterPro" id="IPR001878">
    <property type="entry name" value="Znf_CCHC"/>
</dbReference>
<feature type="compositionally biased region" description="Basic and acidic residues" evidence="2">
    <location>
        <begin position="480"/>
        <end position="494"/>
    </location>
</feature>
<gene>
    <name evidence="4" type="ORF">BGZ97_005709</name>
</gene>
<protein>
    <recommendedName>
        <fullName evidence="3">CCHC-type domain-containing protein</fullName>
    </recommendedName>
</protein>
<keyword evidence="1" id="KW-0479">Metal-binding</keyword>
<feature type="domain" description="CCHC-type" evidence="3">
    <location>
        <begin position="269"/>
        <end position="284"/>
    </location>
</feature>
<feature type="compositionally biased region" description="Basic residues" evidence="2">
    <location>
        <begin position="563"/>
        <end position="574"/>
    </location>
</feature>
<evidence type="ECO:0000313" key="4">
    <source>
        <dbReference type="EMBL" id="KAG0292063.1"/>
    </source>
</evidence>
<evidence type="ECO:0000256" key="2">
    <source>
        <dbReference type="SAM" id="MobiDB-lite"/>
    </source>
</evidence>
<sequence>MDPLLHPPPSPPTSTHEVDGEQTPPPSAPHLNSENSGTSISTSADITKSEVTPPLIAKASFADIASKGLLKTKANIHSAWSSVRAQTESRECVYNDQPQAVWFTNHSKGYIAAIPYQTKFHLINDVVAAVVKAFPKAKRISISTPGVVLIAFHSVGELGVAVTMTIECAPLPIKVLPTVFSSGSRIKIRAEGCPLAYDDCKTLAQKVFGSYGKVLLANQHFVAGTTVPLSSFDFTLEIPFGVAQDFMIPRVATIDNANILFSWSGSKFCYRCGSGSHTKLQCPKPLDFSLSSSAPLEEPLLARAFPDPDAPLRKIVKKSAPPKLAPEAPKQVAPSGSEWTEVKRGKNKKRSRNAFSGGGVTSASDSDSPKPPPRKQAPHYQGSNLASFPKLMDAPKAKKDINSTASSATPTTSAKSEEAPPVQKVAKADEATQMSSLGDTPEQGTDLQQQETEQQPGQQPEQQPVQQETERQPEQQPEQQETKRQPEQQPEHHHPLASGQGLLSSSPSPMEEEAIWVDDPEEAAEDSHMTSGLEDKQAKRRKNQELMSQLTDKAPTALVPRAMKSRKKLSTKTG</sequence>
<feature type="region of interest" description="Disordered" evidence="2">
    <location>
        <begin position="319"/>
        <end position="574"/>
    </location>
</feature>
<feature type="compositionally biased region" description="Polar residues" evidence="2">
    <location>
        <begin position="432"/>
        <end position="447"/>
    </location>
</feature>
<proteinExistence type="predicted"/>
<evidence type="ECO:0000256" key="1">
    <source>
        <dbReference type="PROSITE-ProRule" id="PRU00047"/>
    </source>
</evidence>
<comment type="caution">
    <text evidence="4">The sequence shown here is derived from an EMBL/GenBank/DDBJ whole genome shotgun (WGS) entry which is preliminary data.</text>
</comment>
<dbReference type="OrthoDB" id="2449117at2759"/>
<dbReference type="GO" id="GO:0008270">
    <property type="term" value="F:zinc ion binding"/>
    <property type="evidence" value="ECO:0007669"/>
    <property type="project" value="UniProtKB-KW"/>
</dbReference>
<feature type="compositionally biased region" description="Polar residues" evidence="2">
    <location>
        <begin position="30"/>
        <end position="45"/>
    </location>
</feature>